<feature type="transmembrane region" description="Helical" evidence="1">
    <location>
        <begin position="12"/>
        <end position="31"/>
    </location>
</feature>
<feature type="transmembrane region" description="Helical" evidence="1">
    <location>
        <begin position="105"/>
        <end position="126"/>
    </location>
</feature>
<protein>
    <recommendedName>
        <fullName evidence="4">Transmembrane protein</fullName>
    </recommendedName>
</protein>
<keyword evidence="1" id="KW-1133">Transmembrane helix</keyword>
<dbReference type="EMBL" id="BAABJM010000005">
    <property type="protein sequence ID" value="GAA5063349.1"/>
    <property type="molecule type" value="Genomic_DNA"/>
</dbReference>
<evidence type="ECO:0000313" key="3">
    <source>
        <dbReference type="Proteomes" id="UP001500603"/>
    </source>
</evidence>
<proteinExistence type="predicted"/>
<organism evidence="2 3">
    <name type="scientific">Nocardia callitridis</name>
    <dbReference type="NCBI Taxonomy" id="648753"/>
    <lineage>
        <taxon>Bacteria</taxon>
        <taxon>Bacillati</taxon>
        <taxon>Actinomycetota</taxon>
        <taxon>Actinomycetes</taxon>
        <taxon>Mycobacteriales</taxon>
        <taxon>Nocardiaceae</taxon>
        <taxon>Nocardia</taxon>
    </lineage>
</organism>
<accession>A0ABP9KPR5</accession>
<reference evidence="3" key="1">
    <citation type="journal article" date="2019" name="Int. J. Syst. Evol. Microbiol.">
        <title>The Global Catalogue of Microorganisms (GCM) 10K type strain sequencing project: providing services to taxonomists for standard genome sequencing and annotation.</title>
        <authorList>
            <consortium name="The Broad Institute Genomics Platform"/>
            <consortium name="The Broad Institute Genome Sequencing Center for Infectious Disease"/>
            <person name="Wu L."/>
            <person name="Ma J."/>
        </authorList>
    </citation>
    <scope>NUCLEOTIDE SEQUENCE [LARGE SCALE GENOMIC DNA]</scope>
    <source>
        <strain evidence="3">JCM 18298</strain>
    </source>
</reference>
<dbReference type="Proteomes" id="UP001500603">
    <property type="component" value="Unassembled WGS sequence"/>
</dbReference>
<feature type="transmembrane region" description="Helical" evidence="1">
    <location>
        <begin position="81"/>
        <end position="99"/>
    </location>
</feature>
<name>A0ABP9KPR5_9NOCA</name>
<keyword evidence="1" id="KW-0812">Transmembrane</keyword>
<comment type="caution">
    <text evidence="2">The sequence shown here is derived from an EMBL/GenBank/DDBJ whole genome shotgun (WGS) entry which is preliminary data.</text>
</comment>
<evidence type="ECO:0000313" key="2">
    <source>
        <dbReference type="EMBL" id="GAA5063349.1"/>
    </source>
</evidence>
<dbReference type="RefSeq" id="WP_345498064.1">
    <property type="nucleotide sequence ID" value="NZ_BAABJM010000005.1"/>
</dbReference>
<evidence type="ECO:0008006" key="4">
    <source>
        <dbReference type="Google" id="ProtNLM"/>
    </source>
</evidence>
<evidence type="ECO:0000256" key="1">
    <source>
        <dbReference type="SAM" id="Phobius"/>
    </source>
</evidence>
<gene>
    <name evidence="2" type="ORF">GCM10023318_48050</name>
</gene>
<sequence length="138" mass="15011">MNWRAWVRQTHRVSGVVFAAVLGVTVVALVLQGPAGVAYLPLLPLAVLLVSGLCLSVLFVVAWRRGPRRSAASWQRRLHRWAAAVFVLTVVAATIALSLPTPVVWISYLPLLPLLLLLVSGLSLFLRSRRVSVVSVEA</sequence>
<feature type="transmembrane region" description="Helical" evidence="1">
    <location>
        <begin position="37"/>
        <end position="61"/>
    </location>
</feature>
<keyword evidence="1" id="KW-0472">Membrane</keyword>
<keyword evidence="3" id="KW-1185">Reference proteome</keyword>